<evidence type="ECO:0000313" key="1">
    <source>
        <dbReference type="EMBL" id="MCI51274.1"/>
    </source>
</evidence>
<proteinExistence type="predicted"/>
<comment type="caution">
    <text evidence="1">The sequence shown here is derived from an EMBL/GenBank/DDBJ whole genome shotgun (WGS) entry which is preliminary data.</text>
</comment>
<protein>
    <submittedName>
        <fullName evidence="1">Uncharacterized protein</fullName>
    </submittedName>
</protein>
<sequence>MNPDGHLTHSGVRWIEFIEEAGYDPWEIDGIN</sequence>
<reference evidence="1 2" key="1">
    <citation type="journal article" date="2018" name="Front. Plant Sci.">
        <title>Red Clover (Trifolium pratense) and Zigzag Clover (T. medium) - A Picture of Genomic Similarities and Differences.</title>
        <authorList>
            <person name="Dluhosova J."/>
            <person name="Istvanek J."/>
            <person name="Nedelnik J."/>
            <person name="Repkova J."/>
        </authorList>
    </citation>
    <scope>NUCLEOTIDE SEQUENCE [LARGE SCALE GENOMIC DNA]</scope>
    <source>
        <strain evidence="2">cv. 10/8</strain>
        <tissue evidence="1">Leaf</tissue>
    </source>
</reference>
<dbReference type="AlphaFoldDB" id="A0A392SST0"/>
<organism evidence="1 2">
    <name type="scientific">Trifolium medium</name>
    <dbReference type="NCBI Taxonomy" id="97028"/>
    <lineage>
        <taxon>Eukaryota</taxon>
        <taxon>Viridiplantae</taxon>
        <taxon>Streptophyta</taxon>
        <taxon>Embryophyta</taxon>
        <taxon>Tracheophyta</taxon>
        <taxon>Spermatophyta</taxon>
        <taxon>Magnoliopsida</taxon>
        <taxon>eudicotyledons</taxon>
        <taxon>Gunneridae</taxon>
        <taxon>Pentapetalae</taxon>
        <taxon>rosids</taxon>
        <taxon>fabids</taxon>
        <taxon>Fabales</taxon>
        <taxon>Fabaceae</taxon>
        <taxon>Papilionoideae</taxon>
        <taxon>50 kb inversion clade</taxon>
        <taxon>NPAAA clade</taxon>
        <taxon>Hologalegina</taxon>
        <taxon>IRL clade</taxon>
        <taxon>Trifolieae</taxon>
        <taxon>Trifolium</taxon>
    </lineage>
</organism>
<keyword evidence="2" id="KW-1185">Reference proteome</keyword>
<evidence type="ECO:0000313" key="2">
    <source>
        <dbReference type="Proteomes" id="UP000265520"/>
    </source>
</evidence>
<dbReference type="Proteomes" id="UP000265520">
    <property type="component" value="Unassembled WGS sequence"/>
</dbReference>
<dbReference type="EMBL" id="LXQA010429428">
    <property type="protein sequence ID" value="MCI51274.1"/>
    <property type="molecule type" value="Genomic_DNA"/>
</dbReference>
<accession>A0A392SST0</accession>
<name>A0A392SST0_9FABA</name>